<dbReference type="eggNOG" id="KOG0054">
    <property type="taxonomic scope" value="Eukaryota"/>
</dbReference>
<dbReference type="Gene3D" id="1.20.1560.10">
    <property type="entry name" value="ABC transporter type 1, transmembrane domain"/>
    <property type="match status" value="2"/>
</dbReference>
<dbReference type="InterPro" id="IPR003439">
    <property type="entry name" value="ABC_transporter-like_ATP-bd"/>
</dbReference>
<feature type="domain" description="ABC transporter" evidence="11">
    <location>
        <begin position="1110"/>
        <end position="1386"/>
    </location>
</feature>
<dbReference type="InterPro" id="IPR050173">
    <property type="entry name" value="ABC_transporter_C-like"/>
</dbReference>
<keyword evidence="5" id="KW-0547">Nucleotide-binding</keyword>
<dbReference type="SUPFAM" id="SSF52540">
    <property type="entry name" value="P-loop containing nucleoside triphosphate hydrolases"/>
    <property type="match status" value="2"/>
</dbReference>
<feature type="domain" description="ABC transporter" evidence="11">
    <location>
        <begin position="432"/>
        <end position="671"/>
    </location>
</feature>
<accession>A0A177WH92</accession>
<dbReference type="EMBL" id="DS022302">
    <property type="protein sequence ID" value="OAJ39054.1"/>
    <property type="molecule type" value="Genomic_DNA"/>
</dbReference>
<keyword evidence="8 10" id="KW-0472">Membrane</keyword>
<dbReference type="GO" id="GO:0005524">
    <property type="term" value="F:ATP binding"/>
    <property type="evidence" value="ECO:0007669"/>
    <property type="project" value="UniProtKB-KW"/>
</dbReference>
<feature type="transmembrane region" description="Helical" evidence="10">
    <location>
        <begin position="722"/>
        <end position="744"/>
    </location>
</feature>
<evidence type="ECO:0000256" key="8">
    <source>
        <dbReference type="ARBA" id="ARBA00023136"/>
    </source>
</evidence>
<keyword evidence="6" id="KW-0067">ATP-binding</keyword>
<keyword evidence="2" id="KW-0813">Transport</keyword>
<dbReference type="OrthoDB" id="6500128at2759"/>
<dbReference type="PANTHER" id="PTHR24223:SF353">
    <property type="entry name" value="ABC TRANSPORTER ATP-BINDING PROTEIN_PERMEASE VMR1-RELATED"/>
    <property type="match status" value="1"/>
</dbReference>
<dbReference type="GO" id="GO:0016020">
    <property type="term" value="C:membrane"/>
    <property type="evidence" value="ECO:0007669"/>
    <property type="project" value="UniProtKB-SubCell"/>
</dbReference>
<proteinExistence type="predicted"/>
<dbReference type="InterPro" id="IPR011527">
    <property type="entry name" value="ABC1_TM_dom"/>
</dbReference>
<feature type="domain" description="ABC transmembrane type-1" evidence="12">
    <location>
        <begin position="736"/>
        <end position="1073"/>
    </location>
</feature>
<reference evidence="13 14" key="2">
    <citation type="submission" date="2016-05" db="EMBL/GenBank/DDBJ databases">
        <title>Lineage-specific infection strategies underlie the spectrum of fungal disease in amphibians.</title>
        <authorList>
            <person name="Cuomo C.A."/>
            <person name="Farrer R.A."/>
            <person name="James T."/>
            <person name="Longcore J."/>
            <person name="Birren B."/>
        </authorList>
    </citation>
    <scope>NUCLEOTIDE SEQUENCE [LARGE SCALE GENOMIC DNA]</scope>
    <source>
        <strain evidence="13 14">JEL423</strain>
    </source>
</reference>
<keyword evidence="4" id="KW-0677">Repeat</keyword>
<evidence type="ECO:0000256" key="7">
    <source>
        <dbReference type="ARBA" id="ARBA00022989"/>
    </source>
</evidence>
<dbReference type="PROSITE" id="PS50893">
    <property type="entry name" value="ABC_TRANSPORTER_2"/>
    <property type="match status" value="2"/>
</dbReference>
<feature type="transmembrane region" description="Helical" evidence="10">
    <location>
        <begin position="62"/>
        <end position="79"/>
    </location>
</feature>
<sequence length="1409" mass="156485">MSLISFSWVVPLLNLGRSKPLESEDIPHLAKYDQMDQVVERWKKLDKSNNVFWDLLRMTHKYAAFQIFVSFITATLSFSNPFFINRLLNWIQNRQPEEGWVWGVVLLVGMFTFSILNDILNSQINLSGRHWGIQLRSVLMHEIFSKSTRRAGRSGAIKSEEGEDDDNSASQGKIVSLMSTDTRQIRNFITDIHSLLIDTPWSIIMSISGLLFLMGPPALAGLFVLVISGPISGWTLALRYKILKQTRTLQDRRIQATNEALLGIRIIKYMAWEIQFLKKIIEARDKELTSRFKLLLNNLIMVVISWGSSILVTFVSFFFYTVVAGKTLDAATAFTSISLLTTVSFTLSSLSEDVSRILNVQVIMARIQSFLNEEELERYQIADSTANMPISACDRSENIGFSNAEFGYYTSSTDISSGSTGSKKPASSATDLSSTDASSALTNVEESHTFYLRNLSIQFQIGKLTTIIGPTGSGKTSLLCALLGEMKRYNGDLFIPHQTPAAIAQGISQSNIAYVAQTAWLLNATIRDNILFGEPYDEERYNQVITACSLRRDLATFQGGDLTEIGEKGVNLSGGQKQRVSLARAAYSRAQIVLLDDPLSAVDAPTARQLFYQCILTLLKGRTVLLVTHAIGLTVLQSDHVIVMKNGEVFGQGTPQQMIANPEIDAIIVSEMNSTMSAYKSDDDECVEAEEDNQSIKPGRKNGKRLTDQEGKATGSVKFATYLAYITACGGFLFLFFVLLGFLLQTSADFLSNWWIQRWTDNIRAPVSNITLMSASSRGVRAFDGAWAFEGDSSVQINSVSDSSHVVTLISNAFSTSMAGDVGSTSQATNDALFYISIYGLISIAELFSLIFKYVVQFMGGIRASRVMHSRLIESVLGSPMRFFETTPVGRIINRFSNDLSDVDMGVMYSVLQFFTLTFGSIVRVGLVTFVTPPFLFSIVFLYFYYYLAQYYLLTSRELKRIESVSSSPIFAQFSETLNGVSTIRAYGAGDRITQQIQRKVDANHRAFFYLFATNRWLALRTSVLSEIIVFGAGLSIIISGVSAGWAGVAFIFANQFTGNMTRMIQVHSSMEMSMNAVERVEEYSKLPQEPPAIVDTYRPPANWPTQGKIEVQDLTIKYASDLPDALKSISFSVQPCEKLGIVGRTGAGKSTLSIAFFRILPFVKGTIVIDGIDISRLGLRDLRSCLTIIPQDPVLFEGTLRSNLDPLNEHDDETIWKALQHTNLLESLQKPQERRSDTDSIVVEDDDLARGSSSPVTAISMTDSFGVDRTANSSLSLNAHVNENGNNFSQGQKQLMCLARALLRSRRLIFLDEATASVDADTDSKIQDTIRSQFSDATVLTVAHRLRTVIDYDRVLVMDQGEVAEIGTPFELLERKGMFASMCRESGDYDQLVEIATACHKKKQLIDV</sequence>
<dbReference type="STRING" id="403673.A0A177WH92"/>
<keyword evidence="3 10" id="KW-0812">Transmembrane</keyword>
<feature type="domain" description="ABC transmembrane type-1" evidence="12">
    <location>
        <begin position="67"/>
        <end position="359"/>
    </location>
</feature>
<dbReference type="Pfam" id="PF00664">
    <property type="entry name" value="ABC_membrane"/>
    <property type="match status" value="2"/>
</dbReference>
<feature type="transmembrane region" description="Helical" evidence="10">
    <location>
        <begin position="905"/>
        <end position="923"/>
    </location>
</feature>
<feature type="region of interest" description="Disordered" evidence="9">
    <location>
        <begin position="689"/>
        <end position="708"/>
    </location>
</feature>
<dbReference type="PROSITE" id="PS50929">
    <property type="entry name" value="ABC_TM1F"/>
    <property type="match status" value="2"/>
</dbReference>
<evidence type="ECO:0000259" key="11">
    <source>
        <dbReference type="PROSITE" id="PS50893"/>
    </source>
</evidence>
<evidence type="ECO:0000313" key="13">
    <source>
        <dbReference type="EMBL" id="OAJ39054.1"/>
    </source>
</evidence>
<feature type="transmembrane region" description="Helical" evidence="10">
    <location>
        <begin position="331"/>
        <end position="350"/>
    </location>
</feature>
<evidence type="ECO:0000259" key="12">
    <source>
        <dbReference type="PROSITE" id="PS50929"/>
    </source>
</evidence>
<keyword evidence="7 10" id="KW-1133">Transmembrane helix</keyword>
<dbReference type="FunFam" id="3.40.50.300:FF:000997">
    <property type="entry name" value="Multidrug resistance-associated protein 1"/>
    <property type="match status" value="1"/>
</dbReference>
<organism evidence="13 14">
    <name type="scientific">Batrachochytrium dendrobatidis (strain JEL423)</name>
    <dbReference type="NCBI Taxonomy" id="403673"/>
    <lineage>
        <taxon>Eukaryota</taxon>
        <taxon>Fungi</taxon>
        <taxon>Fungi incertae sedis</taxon>
        <taxon>Chytridiomycota</taxon>
        <taxon>Chytridiomycota incertae sedis</taxon>
        <taxon>Chytridiomycetes</taxon>
        <taxon>Rhizophydiales</taxon>
        <taxon>Rhizophydiales incertae sedis</taxon>
        <taxon>Batrachochytrium</taxon>
    </lineage>
</organism>
<evidence type="ECO:0000256" key="5">
    <source>
        <dbReference type="ARBA" id="ARBA00022741"/>
    </source>
</evidence>
<comment type="subcellular location">
    <subcellularLocation>
        <location evidence="1">Membrane</location>
        <topology evidence="1">Multi-pass membrane protein</topology>
    </subcellularLocation>
</comment>
<dbReference type="Pfam" id="PF00005">
    <property type="entry name" value="ABC_tran"/>
    <property type="match status" value="2"/>
</dbReference>
<dbReference type="GO" id="GO:0140359">
    <property type="term" value="F:ABC-type transporter activity"/>
    <property type="evidence" value="ECO:0007669"/>
    <property type="project" value="InterPro"/>
</dbReference>
<dbReference type="PANTHER" id="PTHR24223">
    <property type="entry name" value="ATP-BINDING CASSETTE SUB-FAMILY C"/>
    <property type="match status" value="1"/>
</dbReference>
<reference evidence="13 14" key="1">
    <citation type="submission" date="2006-10" db="EMBL/GenBank/DDBJ databases">
        <title>The Genome Sequence of Batrachochytrium dendrobatidis JEL423.</title>
        <authorList>
            <consortium name="The Broad Institute Genome Sequencing Platform"/>
            <person name="Birren B."/>
            <person name="Lander E."/>
            <person name="Galagan J."/>
            <person name="Cuomo C."/>
            <person name="Devon K."/>
            <person name="Jaffe D."/>
            <person name="Butler J."/>
            <person name="Alvarez P."/>
            <person name="Gnerre S."/>
            <person name="Grabherr M."/>
            <person name="Kleber M."/>
            <person name="Mauceli E."/>
            <person name="Brockman W."/>
            <person name="Young S."/>
            <person name="LaButti K."/>
            <person name="Sykes S."/>
            <person name="DeCaprio D."/>
            <person name="Crawford M."/>
            <person name="Koehrsen M."/>
            <person name="Engels R."/>
            <person name="Montgomery P."/>
            <person name="Pearson M."/>
            <person name="Howarth C."/>
            <person name="Larson L."/>
            <person name="White J."/>
            <person name="O'Leary S."/>
            <person name="Kodira C."/>
            <person name="Zeng Q."/>
            <person name="Yandava C."/>
            <person name="Alvarado L."/>
            <person name="Longcore J."/>
            <person name="James T."/>
        </authorList>
    </citation>
    <scope>NUCLEOTIDE SEQUENCE [LARGE SCALE GENOMIC DNA]</scope>
    <source>
        <strain evidence="13 14">JEL423</strain>
    </source>
</reference>
<name>A0A177WH92_BATDL</name>
<evidence type="ECO:0000256" key="6">
    <source>
        <dbReference type="ARBA" id="ARBA00022840"/>
    </source>
</evidence>
<dbReference type="CDD" id="cd03244">
    <property type="entry name" value="ABCC_MRP_domain2"/>
    <property type="match status" value="1"/>
</dbReference>
<evidence type="ECO:0000256" key="10">
    <source>
        <dbReference type="SAM" id="Phobius"/>
    </source>
</evidence>
<dbReference type="CDD" id="cd03250">
    <property type="entry name" value="ABCC_MRP_domain1"/>
    <property type="match status" value="1"/>
</dbReference>
<feature type="transmembrane region" description="Helical" evidence="10">
    <location>
        <begin position="219"/>
        <end position="238"/>
    </location>
</feature>
<dbReference type="InterPro" id="IPR027417">
    <property type="entry name" value="P-loop_NTPase"/>
</dbReference>
<dbReference type="SUPFAM" id="SSF90123">
    <property type="entry name" value="ABC transporter transmembrane region"/>
    <property type="match status" value="2"/>
</dbReference>
<evidence type="ECO:0000256" key="1">
    <source>
        <dbReference type="ARBA" id="ARBA00004141"/>
    </source>
</evidence>
<gene>
    <name evidence="13" type="ORF">BDEG_22931</name>
</gene>
<feature type="transmembrane region" description="Helical" evidence="10">
    <location>
        <begin position="195"/>
        <end position="213"/>
    </location>
</feature>
<evidence type="ECO:0008006" key="15">
    <source>
        <dbReference type="Google" id="ProtNLM"/>
    </source>
</evidence>
<evidence type="ECO:0000256" key="2">
    <source>
        <dbReference type="ARBA" id="ARBA00022448"/>
    </source>
</evidence>
<evidence type="ECO:0000313" key="14">
    <source>
        <dbReference type="Proteomes" id="UP000077115"/>
    </source>
</evidence>
<dbReference type="Gene3D" id="3.40.50.300">
    <property type="entry name" value="P-loop containing nucleotide triphosphate hydrolases"/>
    <property type="match status" value="2"/>
</dbReference>
<dbReference type="GO" id="GO:0016887">
    <property type="term" value="F:ATP hydrolysis activity"/>
    <property type="evidence" value="ECO:0007669"/>
    <property type="project" value="InterPro"/>
</dbReference>
<dbReference type="Proteomes" id="UP000077115">
    <property type="component" value="Unassembled WGS sequence"/>
</dbReference>
<dbReference type="SMART" id="SM00382">
    <property type="entry name" value="AAA"/>
    <property type="match status" value="2"/>
</dbReference>
<feature type="transmembrane region" description="Helical" evidence="10">
    <location>
        <begin position="1028"/>
        <end position="1054"/>
    </location>
</feature>
<dbReference type="PROSITE" id="PS00211">
    <property type="entry name" value="ABC_TRANSPORTER_1"/>
    <property type="match status" value="2"/>
</dbReference>
<evidence type="ECO:0000256" key="4">
    <source>
        <dbReference type="ARBA" id="ARBA00022737"/>
    </source>
</evidence>
<feature type="transmembrane region" description="Helical" evidence="10">
    <location>
        <begin position="935"/>
        <end position="954"/>
    </location>
</feature>
<evidence type="ECO:0000256" key="3">
    <source>
        <dbReference type="ARBA" id="ARBA00022692"/>
    </source>
</evidence>
<dbReference type="InterPro" id="IPR036640">
    <property type="entry name" value="ABC1_TM_sf"/>
</dbReference>
<dbReference type="CDD" id="cd18604">
    <property type="entry name" value="ABC_6TM_VMR1_D2_like"/>
    <property type="match status" value="1"/>
</dbReference>
<dbReference type="VEuPathDB" id="FungiDB:BDEG_22931"/>
<dbReference type="InterPro" id="IPR017871">
    <property type="entry name" value="ABC_transporter-like_CS"/>
</dbReference>
<protein>
    <recommendedName>
        <fullName evidence="15">P-loop containing nucleoside triphosphate hydrolase protein</fullName>
    </recommendedName>
</protein>
<dbReference type="CDD" id="cd18596">
    <property type="entry name" value="ABC_6TM_VMR1_D1_like"/>
    <property type="match status" value="1"/>
</dbReference>
<evidence type="ECO:0000256" key="9">
    <source>
        <dbReference type="SAM" id="MobiDB-lite"/>
    </source>
</evidence>
<dbReference type="InterPro" id="IPR003593">
    <property type="entry name" value="AAA+_ATPase"/>
</dbReference>
<feature type="transmembrane region" description="Helical" evidence="10">
    <location>
        <begin position="294"/>
        <end position="319"/>
    </location>
</feature>
<feature type="region of interest" description="Disordered" evidence="9">
    <location>
        <begin position="414"/>
        <end position="433"/>
    </location>
</feature>
<feature type="transmembrane region" description="Helical" evidence="10">
    <location>
        <begin position="832"/>
        <end position="856"/>
    </location>
</feature>
<feature type="transmembrane region" description="Helical" evidence="10">
    <location>
        <begin position="99"/>
        <end position="120"/>
    </location>
</feature>